<dbReference type="InterPro" id="IPR015799">
    <property type="entry name" value="Flu_matrix_M1_N_sub2"/>
</dbReference>
<evidence type="ECO:0000256" key="6">
    <source>
        <dbReference type="ARBA" id="ARBA00024859"/>
    </source>
</evidence>
<dbReference type="SUPFAM" id="SSF48145">
    <property type="entry name" value="Influenza virus matrix protein M1"/>
    <property type="match status" value="1"/>
</dbReference>
<evidence type="ECO:0000313" key="11">
    <source>
        <dbReference type="EMBL" id="QOE76831.1"/>
    </source>
</evidence>
<keyword evidence="5" id="KW-0468">Viral matrix protein</keyword>
<keyword evidence="1" id="KW-1048">Host nucleus</keyword>
<dbReference type="InterPro" id="IPR013188">
    <property type="entry name" value="Flu_matrix_M1_C"/>
</dbReference>
<feature type="domain" description="Influenza matrix M1 C-terminal" evidence="10">
    <location>
        <begin position="161"/>
        <end position="233"/>
    </location>
</feature>
<reference evidence="11" key="2">
    <citation type="journal article" name="Viruses">
        <title>Divergent Influenza-Like Viruses of Amphibians and Fish Support an Ancient Evolutionary Association.</title>
        <authorList>
            <person name="Parry R."/>
            <person name="Wille M."/>
            <person name="Turnbull O.M.H."/>
            <person name="Geoghegan J.L."/>
            <person name="Holmes E.C."/>
        </authorList>
    </citation>
    <scope>NUCLEOTIDE SEQUENCE</scope>
    <source>
        <strain evidence="11">CSILV/FIRA</strain>
    </source>
</reference>
<proteinExistence type="predicted"/>
<evidence type="ECO:0000256" key="5">
    <source>
        <dbReference type="ARBA" id="ARBA00023311"/>
    </source>
</evidence>
<dbReference type="InterPro" id="IPR015423">
    <property type="entry name" value="Flu_matrix_M1_N_sub1"/>
</dbReference>
<evidence type="ECO:0000256" key="3">
    <source>
        <dbReference type="ARBA" id="ARBA00022884"/>
    </source>
</evidence>
<dbReference type="Gene3D" id="1.10.10.180">
    <property type="match status" value="1"/>
</dbReference>
<keyword evidence="4" id="KW-0472">Membrane</keyword>
<evidence type="ECO:0000259" key="10">
    <source>
        <dbReference type="Pfam" id="PF08289"/>
    </source>
</evidence>
<comment type="function">
    <text evidence="7">Determines the virion's shape: spherical or filamentous. Clinical isolates of influenza are characterized by the presence of significant proportion of filamentous virions, whereas after multiple passage on eggs or cell culture, virions have only spherical morphology. Filamentous virions are thought to be important to infect neighboring cells, and spherical virions more suited to spread through aerosol between hosts organisms.</text>
</comment>
<dbReference type="InterPro" id="IPR001561">
    <property type="entry name" value="Flu_matrix_M1_N"/>
</dbReference>
<sequence length="246" mass="27464">MGTLSIAQSFLFATLPDNQIKAELIDKVTDWFGGRAFDLGSALEYVKNRNGVSTLVKALFGVVVTAISSGNPESTRRFILTPLNDLGNNDSRRKGFDLAQKKLKKAVTFNESFELAEGYEIATIGYAVREIYLNIRAYPMDCVLGTVSAICNKMVHDNQKSRKMLGRTTAHMVRHEHRMLSATNVLRSAEAALDDSEATRKMLDKSHQLIYMTRTMGTGGSEGLKEDMMRRVMEHGNQVARYQFNG</sequence>
<dbReference type="Pfam" id="PF08289">
    <property type="entry name" value="Flu_M1_C"/>
    <property type="match status" value="1"/>
</dbReference>
<dbReference type="EMBL" id="MT926408">
    <property type="protein sequence ID" value="QOE76831.1"/>
    <property type="molecule type" value="Viral_cRNA"/>
</dbReference>
<evidence type="ECO:0000256" key="8">
    <source>
        <dbReference type="ARBA" id="ARBA00046829"/>
    </source>
</evidence>
<evidence type="ECO:0000256" key="4">
    <source>
        <dbReference type="ARBA" id="ARBA00023136"/>
    </source>
</evidence>
<dbReference type="GO" id="GO:0003723">
    <property type="term" value="F:RNA binding"/>
    <property type="evidence" value="ECO:0007669"/>
    <property type="project" value="UniProtKB-KW"/>
</dbReference>
<dbReference type="InterPro" id="IPR036039">
    <property type="entry name" value="Flu_matrix_M1"/>
</dbReference>
<evidence type="ECO:0000256" key="7">
    <source>
        <dbReference type="ARBA" id="ARBA00025019"/>
    </source>
</evidence>
<comment type="subunit">
    <text evidence="8">Homodimer and homomultimer. Interacts with NEP. Binds ribonucleocapsid by both interacting with genomic RNA and NP protein. May interact with HA and NA. Cannot bind NP without genomic RNA.</text>
</comment>
<evidence type="ECO:0000256" key="1">
    <source>
        <dbReference type="ARBA" id="ARBA00022562"/>
    </source>
</evidence>
<dbReference type="GO" id="GO:0044423">
    <property type="term" value="C:virion component"/>
    <property type="evidence" value="ECO:0007669"/>
    <property type="project" value="UniProtKB-KW"/>
</dbReference>
<protein>
    <submittedName>
        <fullName evidence="11">Matrix protein</fullName>
    </submittedName>
</protein>
<evidence type="ECO:0000259" key="9">
    <source>
        <dbReference type="Pfam" id="PF00598"/>
    </source>
</evidence>
<keyword evidence="3" id="KW-0694">RNA-binding</keyword>
<comment type="function">
    <text evidence="6">Plays critical roles in virus replication, from virus entry and uncoating to assembly and budding of the virus particle. M1 binding to ribonucleocapsids (RNPs) in nucleus seems to inhibit viral transcription. Interaction of viral NEP with M1-RNP is thought to promote nuclear export of the complex, which is targeted to the virion assembly site at the apical plasma membrane in polarized epithelial cells. Interactions with NA and HA may bring M1, a non-raft-associated protein, into lipid rafts. Forms a continuous shell on the inner side of the lipid bilayer in virion, where it binds the RNP. During virus entry into cell, the M2 ion channel acidifies the internal virion core, inducing M1 dissociation from the RNP. M1-free RNPs are transported to the nucleus, where viral transcription and replication can take place.</text>
</comment>
<keyword evidence="2" id="KW-0946">Virion</keyword>
<feature type="domain" description="Influenza matrix M1 N-terminal" evidence="9">
    <location>
        <begin position="8"/>
        <end position="155"/>
    </location>
</feature>
<accession>A0A866W085</accession>
<dbReference type="Pfam" id="PF00598">
    <property type="entry name" value="Flu_M1"/>
    <property type="match status" value="1"/>
</dbReference>
<dbReference type="GO" id="GO:0039660">
    <property type="term" value="F:structural constituent of virion"/>
    <property type="evidence" value="ECO:0007669"/>
    <property type="project" value="UniProtKB-KW"/>
</dbReference>
<gene>
    <name evidence="11" type="primary">M</name>
</gene>
<name>A0A866W085_9ORTO</name>
<organism evidence="11">
    <name type="scientific">Chum salmon influenza-like virus</name>
    <dbReference type="NCBI Taxonomy" id="2777032"/>
    <lineage>
        <taxon>Viruses</taxon>
        <taxon>Riboviria</taxon>
        <taxon>Orthornavirae</taxon>
        <taxon>Negarnaviricota</taxon>
        <taxon>Polyploviricotina</taxon>
        <taxon>Insthoviricetes</taxon>
        <taxon>Articulavirales</taxon>
        <taxon>Orthomyxoviridae</taxon>
    </lineage>
</organism>
<evidence type="ECO:0000256" key="2">
    <source>
        <dbReference type="ARBA" id="ARBA00022844"/>
    </source>
</evidence>
<dbReference type="Gene3D" id="1.20.91.10">
    <property type="match status" value="1"/>
</dbReference>
<reference evidence="11" key="1">
    <citation type="submission" date="2020-08" db="EMBL/GenBank/DDBJ databases">
        <authorList>
            <person name="Parry R.H."/>
            <person name="Wille M."/>
            <person name="Geoghegan J.L."/>
            <person name="Turnbull O.M.H."/>
            <person name="Holmes E.C."/>
        </authorList>
    </citation>
    <scope>NUCLEOTIDE SEQUENCE</scope>
    <source>
        <strain evidence="11">CSILV/FIRA</strain>
    </source>
</reference>